<sequence>MSRCALVFRAGAPANAKRGVLTGHMVVIRKPSRMSQSFDLREFARRTTKIVSARVTTLFNDVKRLH</sequence>
<dbReference type="EMBL" id="AP028922">
    <property type="protein sequence ID" value="BET02533.1"/>
    <property type="molecule type" value="Genomic_DNA"/>
</dbReference>
<accession>A0ABN7BHK7</accession>
<proteinExistence type="predicted"/>
<reference evidence="1 2" key="1">
    <citation type="submission" date="2023-09" db="EMBL/GenBank/DDBJ databases">
        <title>Nesidiocoris tenuis whole genome shotgun sequence.</title>
        <authorList>
            <person name="Shibata T."/>
            <person name="Shimoda M."/>
            <person name="Kobayashi T."/>
            <person name="Uehara T."/>
        </authorList>
    </citation>
    <scope>NUCLEOTIDE SEQUENCE [LARGE SCALE GENOMIC DNA]</scope>
    <source>
        <strain evidence="1 2">Japan</strain>
    </source>
</reference>
<organism evidence="1 2">
    <name type="scientific">Nesidiocoris tenuis</name>
    <dbReference type="NCBI Taxonomy" id="355587"/>
    <lineage>
        <taxon>Eukaryota</taxon>
        <taxon>Metazoa</taxon>
        <taxon>Ecdysozoa</taxon>
        <taxon>Arthropoda</taxon>
        <taxon>Hexapoda</taxon>
        <taxon>Insecta</taxon>
        <taxon>Pterygota</taxon>
        <taxon>Neoptera</taxon>
        <taxon>Paraneoptera</taxon>
        <taxon>Hemiptera</taxon>
        <taxon>Heteroptera</taxon>
        <taxon>Panheteroptera</taxon>
        <taxon>Cimicomorpha</taxon>
        <taxon>Miridae</taxon>
        <taxon>Dicyphina</taxon>
        <taxon>Nesidiocoris</taxon>
    </lineage>
</organism>
<evidence type="ECO:0000313" key="1">
    <source>
        <dbReference type="EMBL" id="BET02533.1"/>
    </source>
</evidence>
<evidence type="ECO:0008006" key="3">
    <source>
        <dbReference type="Google" id="ProtNLM"/>
    </source>
</evidence>
<name>A0ABN7BHK7_9HEMI</name>
<gene>
    <name evidence="1" type="ORF">NTJ_15352</name>
</gene>
<keyword evidence="2" id="KW-1185">Reference proteome</keyword>
<protein>
    <recommendedName>
        <fullName evidence="3">Kinesin motor domain-containing protein</fullName>
    </recommendedName>
</protein>
<dbReference type="Proteomes" id="UP001307889">
    <property type="component" value="Chromosome 14"/>
</dbReference>
<evidence type="ECO:0000313" key="2">
    <source>
        <dbReference type="Proteomes" id="UP001307889"/>
    </source>
</evidence>